<proteinExistence type="inferred from homology"/>
<dbReference type="PANTHER" id="PTHR12848">
    <property type="entry name" value="REGULATORY-ASSOCIATED PROTEIN OF MTOR"/>
    <property type="match status" value="1"/>
</dbReference>
<dbReference type="EMBL" id="OW152822">
    <property type="protein sequence ID" value="CAH2038176.1"/>
    <property type="molecule type" value="Genomic_DNA"/>
</dbReference>
<dbReference type="SUPFAM" id="SSF50978">
    <property type="entry name" value="WD40 repeat-like"/>
    <property type="match status" value="1"/>
</dbReference>
<dbReference type="Gene3D" id="2.130.10.10">
    <property type="entry name" value="YVTN repeat-like/Quinoprotein amine dehydrogenase"/>
    <property type="match status" value="1"/>
</dbReference>
<dbReference type="PROSITE" id="PS50082">
    <property type="entry name" value="WD_REPEATS_2"/>
    <property type="match status" value="1"/>
</dbReference>
<name>A0ABN8HTN1_9NEOP</name>
<feature type="compositionally biased region" description="Basic and acidic residues" evidence="5">
    <location>
        <begin position="830"/>
        <end position="842"/>
    </location>
</feature>
<feature type="region of interest" description="Disordered" evidence="5">
    <location>
        <begin position="1"/>
        <end position="35"/>
    </location>
</feature>
<dbReference type="PRINTS" id="PR01547">
    <property type="entry name" value="YEAST176DUF"/>
</dbReference>
<evidence type="ECO:0000256" key="1">
    <source>
        <dbReference type="ARBA" id="ARBA00009257"/>
    </source>
</evidence>
<dbReference type="InterPro" id="IPR015943">
    <property type="entry name" value="WD40/YVTN_repeat-like_dom_sf"/>
</dbReference>
<dbReference type="InterPro" id="IPR004083">
    <property type="entry name" value="Raptor"/>
</dbReference>
<feature type="region of interest" description="Disordered" evidence="5">
    <location>
        <begin position="1060"/>
        <end position="1096"/>
    </location>
</feature>
<feature type="repeat" description="WD" evidence="4">
    <location>
        <begin position="1171"/>
        <end position="1212"/>
    </location>
</feature>
<evidence type="ECO:0000256" key="3">
    <source>
        <dbReference type="ARBA" id="ARBA00022737"/>
    </source>
</evidence>
<dbReference type="Gene3D" id="1.25.10.10">
    <property type="entry name" value="Leucine-rich Repeat Variant"/>
    <property type="match status" value="1"/>
</dbReference>
<dbReference type="Pfam" id="PF00400">
    <property type="entry name" value="WD40"/>
    <property type="match status" value="1"/>
</dbReference>
<dbReference type="SUPFAM" id="SSF48371">
    <property type="entry name" value="ARM repeat"/>
    <property type="match status" value="1"/>
</dbReference>
<feature type="region of interest" description="Disordered" evidence="5">
    <location>
        <begin position="782"/>
        <end position="853"/>
    </location>
</feature>
<feature type="non-terminal residue" evidence="7">
    <location>
        <position position="1363"/>
    </location>
</feature>
<keyword evidence="3" id="KW-0677">Repeat</keyword>
<evidence type="ECO:0000313" key="7">
    <source>
        <dbReference type="EMBL" id="CAH2038176.1"/>
    </source>
</evidence>
<dbReference type="Pfam" id="PF14538">
    <property type="entry name" value="Raptor_N"/>
    <property type="match status" value="1"/>
</dbReference>
<dbReference type="SMART" id="SM00320">
    <property type="entry name" value="WD40"/>
    <property type="match status" value="4"/>
</dbReference>
<evidence type="ECO:0000256" key="5">
    <source>
        <dbReference type="SAM" id="MobiDB-lite"/>
    </source>
</evidence>
<dbReference type="InterPro" id="IPR029347">
    <property type="entry name" value="Raptor_N"/>
</dbReference>
<feature type="compositionally biased region" description="Basic and acidic residues" evidence="5">
    <location>
        <begin position="7"/>
        <end position="19"/>
    </location>
</feature>
<evidence type="ECO:0000313" key="8">
    <source>
        <dbReference type="Proteomes" id="UP000837857"/>
    </source>
</evidence>
<evidence type="ECO:0000256" key="4">
    <source>
        <dbReference type="PROSITE-ProRule" id="PRU00221"/>
    </source>
</evidence>
<gene>
    <name evidence="7" type="ORF">IPOD504_LOCUS1492</name>
</gene>
<evidence type="ECO:0000259" key="6">
    <source>
        <dbReference type="SMART" id="SM01302"/>
    </source>
</evidence>
<comment type="similarity">
    <text evidence="1">Belongs to the WD repeat RAPTOR family.</text>
</comment>
<keyword evidence="2 4" id="KW-0853">WD repeat</keyword>
<organism evidence="7 8">
    <name type="scientific">Iphiclides podalirius</name>
    <name type="common">scarce swallowtail</name>
    <dbReference type="NCBI Taxonomy" id="110791"/>
    <lineage>
        <taxon>Eukaryota</taxon>
        <taxon>Metazoa</taxon>
        <taxon>Ecdysozoa</taxon>
        <taxon>Arthropoda</taxon>
        <taxon>Hexapoda</taxon>
        <taxon>Insecta</taxon>
        <taxon>Pterygota</taxon>
        <taxon>Neoptera</taxon>
        <taxon>Endopterygota</taxon>
        <taxon>Lepidoptera</taxon>
        <taxon>Glossata</taxon>
        <taxon>Ditrysia</taxon>
        <taxon>Papilionoidea</taxon>
        <taxon>Papilionidae</taxon>
        <taxon>Papilioninae</taxon>
        <taxon>Iphiclides</taxon>
    </lineage>
</organism>
<dbReference type="InterPro" id="IPR016024">
    <property type="entry name" value="ARM-type_fold"/>
</dbReference>
<feature type="region of interest" description="Disordered" evidence="5">
    <location>
        <begin position="1286"/>
        <end position="1317"/>
    </location>
</feature>
<accession>A0ABN8HTN1</accession>
<evidence type="ECO:0000256" key="2">
    <source>
        <dbReference type="ARBA" id="ARBA00022574"/>
    </source>
</evidence>
<dbReference type="Proteomes" id="UP000837857">
    <property type="component" value="Chromosome 10"/>
</dbReference>
<dbReference type="InterPro" id="IPR001680">
    <property type="entry name" value="WD40_rpt"/>
</dbReference>
<reference evidence="7" key="1">
    <citation type="submission" date="2022-03" db="EMBL/GenBank/DDBJ databases">
        <authorList>
            <person name="Martin H S."/>
        </authorList>
    </citation>
    <scope>NUCLEOTIDE SEQUENCE</scope>
</reference>
<protein>
    <recommendedName>
        <fullName evidence="6">Raptor N-terminal CASPase-like domain-containing protein</fullName>
    </recommendedName>
</protein>
<dbReference type="InterPro" id="IPR036322">
    <property type="entry name" value="WD40_repeat_dom_sf"/>
</dbReference>
<sequence length="1363" mass="148101">MPPYLAVKDEEKNSEKTDSDCSDSEDDLPLSFNKPRHIEPIKGAEREEHSWRVKEKYKTHCVALVLCLNVGVDPPDVVKTQPCARLECWIDPNSLSPSKALESIGHALQTQYERWQPRARYKQSLDPTSDEIKKLCCSLRRNAKDERVLFHYNGHGVPKPTSQGEIWVFNRAYTQYIPLSMYDLQTWMGAPSLYVYDCSNAGVIVDNFKQFAEQHERDYEMQASGGGGAGAAGGGAGAGALAACAAGQSLPMSPELPADLFTACLTTPVKMAMKWFVLRSRVRVATHDLLDLIDKIPGQVTDRRTMLGELNWIFTAITDTIAWSSLPSELFQQLFRADLLTASLCRNFLLADRIMRSYNCTPVSSPALPSLASHPLWAGWEHTLDLALAQLPALLADRTPAYRHSPFFRDQLTAFQVWLDLGKWSASRAPPDQLPMVLQVLLSTLHRVRALQILCRFLALGAWAVRAVLAVGIFPYMLKLLQASAHDLRASMVYIWAKIIAVDPSCQVDLVNAKGHKYFLSILQDPSIDSEHRTLAAFVLAGIVDNYPEGQEAALQGSMISLCLEQLGDGDARLRQWACVGLGRLWRGYDAARWAGVRDLAHEKLYALLLHPQPEVRAACAFALGTFVAAGGCGARTEHANALDQQVGVQLAARLPPDASPLVRAELLAALQWLVLIFEQHFIAVYIQERMRRSDRESRRSGRVEAGQDALAPARGALGPRHAHAHQPLALPAIGFGSVYMKLWSTLCSMAKEPHPQISQMATDIINYISNQVDSVGREAEVVRGAGGSSSLPPSPNTRPSPFAAHLHPDTRTLPIMGHRRGKSGLPHTISEDSVAHRDRDSTSSTSSQSTKKAIVSTEFVEWAAAQFARGEGAEGPEGAQVAEGGEGGDCESRAHHERVWRRARNRSLRRDARALRAAKAARLETQTFHSRCALPPAVVLFHPYEQHLAVAFKDNFGIWDWGTAAKICAGAWRRAWGRITALAYLNAHHRALLAVASHTGNLAVYRPSENGSGSAPSLAAAWRALPVRPAADYRPPPAQPLYSLAQLVSEQFISAEERQAAAKTKQSDPNLAGGVGGGGAGGGGAAGAGGGPPPVLMRWSESRRSLALAGLCSTVRLWDADAEMLSGDIDTECEAGATALWRGALLACGFADGSVRAWDERCGGAPSVRLHAHAAPVLCCALRPRRHALLTAAADGALRLYDTRTMAPVELLQAPAPLAAVDVHPRCPLLACGSVNQSISIYDLKGTPLNTIKFHEGFMGARIGPVSCLTFHPLRCALGVGAKDSTVSVEGPPTPPPSSDSPGRKANGQCATGNPRFVSFPRLLKLGQSRRGTKRIHISVQGPNQYTHWFIRCSKNSILQSS</sequence>
<dbReference type="InterPro" id="IPR011989">
    <property type="entry name" value="ARM-like"/>
</dbReference>
<keyword evidence="8" id="KW-1185">Reference proteome</keyword>
<feature type="region of interest" description="Disordered" evidence="5">
    <location>
        <begin position="871"/>
        <end position="895"/>
    </location>
</feature>
<dbReference type="PANTHER" id="PTHR12848:SF16">
    <property type="entry name" value="REGULATORY-ASSOCIATED PROTEIN OF MTOR"/>
    <property type="match status" value="1"/>
</dbReference>
<feature type="domain" description="Raptor N-terminal CASPase-like" evidence="6">
    <location>
        <begin position="56"/>
        <end position="209"/>
    </location>
</feature>
<feature type="compositionally biased region" description="Gly residues" evidence="5">
    <location>
        <begin position="1074"/>
        <end position="1091"/>
    </location>
</feature>
<dbReference type="SMART" id="SM01302">
    <property type="entry name" value="Raptor_N"/>
    <property type="match status" value="1"/>
</dbReference>